<dbReference type="Gene3D" id="3.40.50.410">
    <property type="entry name" value="von Willebrand factor, type A domain"/>
    <property type="match status" value="1"/>
</dbReference>
<evidence type="ECO:0000259" key="1">
    <source>
        <dbReference type="SMART" id="SM00327"/>
    </source>
</evidence>
<evidence type="ECO:0000313" key="3">
    <source>
        <dbReference type="Proteomes" id="UP000605568"/>
    </source>
</evidence>
<gene>
    <name evidence="2" type="ORF">GCM10017774_89850</name>
</gene>
<accession>A0ABQ3MXJ5</accession>
<dbReference type="SUPFAM" id="SSF53300">
    <property type="entry name" value="vWA-like"/>
    <property type="match status" value="1"/>
</dbReference>
<reference evidence="3" key="1">
    <citation type="journal article" date="2019" name="Int. J. Syst. Evol. Microbiol.">
        <title>The Global Catalogue of Microorganisms (GCM) 10K type strain sequencing project: providing services to taxonomists for standard genome sequencing and annotation.</title>
        <authorList>
            <consortium name="The Broad Institute Genomics Platform"/>
            <consortium name="The Broad Institute Genome Sequencing Center for Infectious Disease"/>
            <person name="Wu L."/>
            <person name="Ma J."/>
        </authorList>
    </citation>
    <scope>NUCLEOTIDE SEQUENCE [LARGE SCALE GENOMIC DNA]</scope>
    <source>
        <strain evidence="3">CGMCC 4.7367</strain>
    </source>
</reference>
<feature type="domain" description="VWFA" evidence="1">
    <location>
        <begin position="8"/>
        <end position="181"/>
    </location>
</feature>
<keyword evidence="3" id="KW-1185">Reference proteome</keyword>
<protein>
    <recommendedName>
        <fullName evidence="1">VWFA domain-containing protein</fullName>
    </recommendedName>
</protein>
<dbReference type="InterPro" id="IPR036465">
    <property type="entry name" value="vWFA_dom_sf"/>
</dbReference>
<organism evidence="2 3">
    <name type="scientific">Lentzea cavernae</name>
    <dbReference type="NCBI Taxonomy" id="2020703"/>
    <lineage>
        <taxon>Bacteria</taxon>
        <taxon>Bacillati</taxon>
        <taxon>Actinomycetota</taxon>
        <taxon>Actinomycetes</taxon>
        <taxon>Pseudonocardiales</taxon>
        <taxon>Pseudonocardiaceae</taxon>
        <taxon>Lentzea</taxon>
    </lineage>
</organism>
<proteinExistence type="predicted"/>
<dbReference type="InterPro" id="IPR002035">
    <property type="entry name" value="VWF_A"/>
</dbReference>
<evidence type="ECO:0000313" key="2">
    <source>
        <dbReference type="EMBL" id="GHH62313.1"/>
    </source>
</evidence>
<dbReference type="EMBL" id="BNAR01000028">
    <property type="protein sequence ID" value="GHH62313.1"/>
    <property type="molecule type" value="Genomic_DNA"/>
</dbReference>
<sequence length="193" mass="21136">MHGMLPDVLPCYLVCDVSFSMSDHIDEVNAGMREFRGVVHADRRATAQVRLCVVVFAESPSVVRPLLPALDPAEVIRPRQESGSDFGSAFTLVRTVIERDVRALKEERVRVRRPMLFFVSDGRPTDPSWPAALDRLTATASCPEMVAFGLGAVDQPTLGRIGTSRVFLGRDGVRLGIALASSVARTVLRPEHV</sequence>
<comment type="caution">
    <text evidence="2">The sequence shown here is derived from an EMBL/GenBank/DDBJ whole genome shotgun (WGS) entry which is preliminary data.</text>
</comment>
<name>A0ABQ3MXJ5_9PSEU</name>
<dbReference type="Proteomes" id="UP000605568">
    <property type="component" value="Unassembled WGS sequence"/>
</dbReference>
<dbReference type="SMART" id="SM00327">
    <property type="entry name" value="VWA"/>
    <property type="match status" value="1"/>
</dbReference>